<gene>
    <name evidence="2" type="ordered locus">Sbal195_0606</name>
</gene>
<evidence type="ECO:0000313" key="3">
    <source>
        <dbReference type="Proteomes" id="UP000000770"/>
    </source>
</evidence>
<name>A9L055_SHEB9</name>
<evidence type="ECO:0008006" key="4">
    <source>
        <dbReference type="Google" id="ProtNLM"/>
    </source>
</evidence>
<dbReference type="AlphaFoldDB" id="A9L055"/>
<organism evidence="2 3">
    <name type="scientific">Shewanella baltica (strain OS195)</name>
    <dbReference type="NCBI Taxonomy" id="399599"/>
    <lineage>
        <taxon>Bacteria</taxon>
        <taxon>Pseudomonadati</taxon>
        <taxon>Pseudomonadota</taxon>
        <taxon>Gammaproteobacteria</taxon>
        <taxon>Alteromonadales</taxon>
        <taxon>Shewanellaceae</taxon>
        <taxon>Shewanella</taxon>
    </lineage>
</organism>
<protein>
    <recommendedName>
        <fullName evidence="4">Integrase, catalytic region</fullName>
    </recommendedName>
</protein>
<feature type="region of interest" description="Disordered" evidence="1">
    <location>
        <begin position="60"/>
        <end position="81"/>
    </location>
</feature>
<accession>A9L055</accession>
<sequence>MSRRRSAIPLDSLLQLGQRLDRLPPKSPERATQIAASAQLYGISVTTVYRTLRLVLRPRTAHPPRSWSATDTPLVGTGALL</sequence>
<dbReference type="Proteomes" id="UP000000770">
    <property type="component" value="Chromosome"/>
</dbReference>
<reference evidence="2 3" key="1">
    <citation type="submission" date="2007-11" db="EMBL/GenBank/DDBJ databases">
        <title>Complete sequence of chromosome of Shewanella baltica OS195.</title>
        <authorList>
            <consortium name="US DOE Joint Genome Institute"/>
            <person name="Copeland A."/>
            <person name="Lucas S."/>
            <person name="Lapidus A."/>
            <person name="Barry K."/>
            <person name="Glavina del Rio T."/>
            <person name="Dalin E."/>
            <person name="Tice H."/>
            <person name="Pitluck S."/>
            <person name="Chain P."/>
            <person name="Malfatti S."/>
            <person name="Shin M."/>
            <person name="Vergez L."/>
            <person name="Schmutz J."/>
            <person name="Larimer F."/>
            <person name="Land M."/>
            <person name="Hauser L."/>
            <person name="Kyrpides N."/>
            <person name="Kim E."/>
            <person name="Brettar I."/>
            <person name="Rodrigues J."/>
            <person name="Konstantinidis K."/>
            <person name="Klappenbach J."/>
            <person name="Hofle M."/>
            <person name="Tiedje J."/>
            <person name="Richardson P."/>
        </authorList>
    </citation>
    <scope>NUCLEOTIDE SEQUENCE [LARGE SCALE GENOMIC DNA]</scope>
    <source>
        <strain evidence="2 3">OS195</strain>
    </source>
</reference>
<evidence type="ECO:0000256" key="1">
    <source>
        <dbReference type="SAM" id="MobiDB-lite"/>
    </source>
</evidence>
<dbReference type="HOGENOM" id="CLU_2539901_0_0_6"/>
<evidence type="ECO:0000313" key="2">
    <source>
        <dbReference type="EMBL" id="ABX47784.1"/>
    </source>
</evidence>
<proteinExistence type="predicted"/>
<dbReference type="EMBL" id="CP000891">
    <property type="protein sequence ID" value="ABX47784.1"/>
    <property type="molecule type" value="Genomic_DNA"/>
</dbReference>
<dbReference type="KEGG" id="sbn:Sbal195_0606"/>